<proteinExistence type="predicted"/>
<gene>
    <name evidence="1" type="ORF">CK203_047578</name>
</gene>
<dbReference type="OrthoDB" id="425950at2759"/>
<reference evidence="1 2" key="1">
    <citation type="journal article" date="2018" name="PLoS Genet.">
        <title>Population sequencing reveals clonal diversity and ancestral inbreeding in the grapevine cultivar Chardonnay.</title>
        <authorList>
            <person name="Roach M.J."/>
            <person name="Johnson D.L."/>
            <person name="Bohlmann J."/>
            <person name="van Vuuren H.J."/>
            <person name="Jones S.J."/>
            <person name="Pretorius I.S."/>
            <person name="Schmidt S.A."/>
            <person name="Borneman A.R."/>
        </authorList>
    </citation>
    <scope>NUCLEOTIDE SEQUENCE [LARGE SCALE GENOMIC DNA]</scope>
    <source>
        <strain evidence="2">cv. Chardonnay</strain>
        <tissue evidence="1">Leaf</tissue>
    </source>
</reference>
<evidence type="ECO:0000313" key="2">
    <source>
        <dbReference type="Proteomes" id="UP000288805"/>
    </source>
</evidence>
<comment type="caution">
    <text evidence="1">The sequence shown here is derived from an EMBL/GenBank/DDBJ whole genome shotgun (WGS) entry which is preliminary data.</text>
</comment>
<name>A0A438GWU9_VITVI</name>
<protein>
    <submittedName>
        <fullName evidence="1">Uncharacterized protein</fullName>
    </submittedName>
</protein>
<evidence type="ECO:0000313" key="1">
    <source>
        <dbReference type="EMBL" id="RVW76686.1"/>
    </source>
</evidence>
<organism evidence="1 2">
    <name type="scientific">Vitis vinifera</name>
    <name type="common">Grape</name>
    <dbReference type="NCBI Taxonomy" id="29760"/>
    <lineage>
        <taxon>Eukaryota</taxon>
        <taxon>Viridiplantae</taxon>
        <taxon>Streptophyta</taxon>
        <taxon>Embryophyta</taxon>
        <taxon>Tracheophyta</taxon>
        <taxon>Spermatophyta</taxon>
        <taxon>Magnoliopsida</taxon>
        <taxon>eudicotyledons</taxon>
        <taxon>Gunneridae</taxon>
        <taxon>Pentapetalae</taxon>
        <taxon>rosids</taxon>
        <taxon>Vitales</taxon>
        <taxon>Vitaceae</taxon>
        <taxon>Viteae</taxon>
        <taxon>Vitis</taxon>
    </lineage>
</organism>
<dbReference type="EMBL" id="QGNW01000324">
    <property type="protein sequence ID" value="RVW76686.1"/>
    <property type="molecule type" value="Genomic_DNA"/>
</dbReference>
<dbReference type="Proteomes" id="UP000288805">
    <property type="component" value="Unassembled WGS sequence"/>
</dbReference>
<sequence length="207" mass="23698">MVELGTWEGFAHVALHCWNQSSKSIHYTSVDPLSEILSVMSVNLLHIAIRLIGDSDPTFRKACLVAAITLPSDSKCWLGLNQRTIFIYIIDKICSESGFLEALRVVEVAIQKNEDPFQRLRWLQLLNWEAEMIEEHGGDFPSVGFEKLSSLFNQHRDKAEVAFMNVKSKFCCEVAFEDVIDSYGMVLEKYKKTRKQYMNGMLSLHCK</sequence>
<dbReference type="AlphaFoldDB" id="A0A438GWU9"/>
<accession>A0A438GWU9</accession>